<name>A0A1F7YYS1_9BACT</name>
<evidence type="ECO:0000256" key="1">
    <source>
        <dbReference type="SAM" id="MobiDB-lite"/>
    </source>
</evidence>
<organism evidence="2 3">
    <name type="scientific">Candidatus Woesebacteria bacterium RIFCSPHIGHO2_02_FULL_39_13</name>
    <dbReference type="NCBI Taxonomy" id="1802505"/>
    <lineage>
        <taxon>Bacteria</taxon>
        <taxon>Candidatus Woeseibacteriota</taxon>
    </lineage>
</organism>
<evidence type="ECO:0000313" key="3">
    <source>
        <dbReference type="Proteomes" id="UP000177169"/>
    </source>
</evidence>
<evidence type="ECO:0008006" key="4">
    <source>
        <dbReference type="Google" id="ProtNLM"/>
    </source>
</evidence>
<reference evidence="2 3" key="1">
    <citation type="journal article" date="2016" name="Nat. Commun.">
        <title>Thousands of microbial genomes shed light on interconnected biogeochemical processes in an aquifer system.</title>
        <authorList>
            <person name="Anantharaman K."/>
            <person name="Brown C.T."/>
            <person name="Hug L.A."/>
            <person name="Sharon I."/>
            <person name="Castelle C.J."/>
            <person name="Probst A.J."/>
            <person name="Thomas B.C."/>
            <person name="Singh A."/>
            <person name="Wilkins M.J."/>
            <person name="Karaoz U."/>
            <person name="Brodie E.L."/>
            <person name="Williams K.H."/>
            <person name="Hubbard S.S."/>
            <person name="Banfield J.F."/>
        </authorList>
    </citation>
    <scope>NUCLEOTIDE SEQUENCE [LARGE SCALE GENOMIC DNA]</scope>
</reference>
<dbReference type="EMBL" id="MGGR01000032">
    <property type="protein sequence ID" value="OGM32370.1"/>
    <property type="molecule type" value="Genomic_DNA"/>
</dbReference>
<evidence type="ECO:0000313" key="2">
    <source>
        <dbReference type="EMBL" id="OGM32370.1"/>
    </source>
</evidence>
<accession>A0A1F7YYS1</accession>
<feature type="compositionally biased region" description="Basic and acidic residues" evidence="1">
    <location>
        <begin position="131"/>
        <end position="140"/>
    </location>
</feature>
<dbReference type="Proteomes" id="UP000177169">
    <property type="component" value="Unassembled WGS sequence"/>
</dbReference>
<feature type="region of interest" description="Disordered" evidence="1">
    <location>
        <begin position="171"/>
        <end position="190"/>
    </location>
</feature>
<protein>
    <recommendedName>
        <fullName evidence="4">DUF1232 domain-containing protein</fullName>
    </recommendedName>
</protein>
<dbReference type="AlphaFoldDB" id="A0A1F7YYS1"/>
<feature type="region of interest" description="Disordered" evidence="1">
    <location>
        <begin position="95"/>
        <end position="151"/>
    </location>
</feature>
<comment type="caution">
    <text evidence="2">The sequence shown here is derived from an EMBL/GenBank/DDBJ whole genome shotgun (WGS) entry which is preliminary data.</text>
</comment>
<proteinExistence type="predicted"/>
<gene>
    <name evidence="2" type="ORF">A3D01_04265</name>
</gene>
<sequence length="190" mass="21554">MTTPQPSGPIQPRISPRAGFLAQLLSSLKLKLRLMGDKRVSGWLKLGFLGGSLWVLFPDFVVGPLDDAIVLYFLATWENYCPPWVVSEVREQLEREAREGPQPPMRRPADAGHMPGNQGRTGSIPVQGPKPRAEAEERGKSTGRYCVQNGGEQRFVTQEEIGDSQQVWEEYEIPDPKDPKKILKKWRRYR</sequence>